<sequence>MNDNKTTLIIDIADDSVSGFLFRAGPERIDLINIQRYVRFIEDDKKLIEALQITYKGQYDELKIVDNRIEWFGNALRNMYPEGLTVGVLIDGSRTVVGASSYGRLYNTKAYDYGVGEKLDDTLDSLGLEHIKGWLSIMGRDDDSDRLMNLLGNRRLYRGLKENSKDNQTVLLGLIRLILNKVRGDQSFLHEDSVSFTKGTHRIVITGDIALELGDWGNVVLAVLDGIGIEGVWEIIVDTQSALIASSYTNSGGRLVLEEIGVQSLGSIIIPSHNYPWGEYLGEVQVDIGLSEDQVVELRSGEIVRLPLDTNVKGSIGMKVKPHITVTGYKGLEKINGGLVGLVLDVRGRPLPDISDTETYASNYRHWEQAVR</sequence>
<dbReference type="EMBL" id="JAGQKZ010000010">
    <property type="protein sequence ID" value="MCA9391905.1"/>
    <property type="molecule type" value="Genomic_DNA"/>
</dbReference>
<comment type="caution">
    <text evidence="1">The sequence shown here is derived from an EMBL/GenBank/DDBJ whole genome shotgun (WGS) entry which is preliminary data.</text>
</comment>
<accession>A0A955LJZ3</accession>
<proteinExistence type="predicted"/>
<dbReference type="Proteomes" id="UP000751518">
    <property type="component" value="Unassembled WGS sequence"/>
</dbReference>
<organism evidence="1 2">
    <name type="scientific">candidate division WWE3 bacterium</name>
    <dbReference type="NCBI Taxonomy" id="2053526"/>
    <lineage>
        <taxon>Bacteria</taxon>
        <taxon>Katanobacteria</taxon>
    </lineage>
</organism>
<protein>
    <submittedName>
        <fullName evidence="1">Uncharacterized protein</fullName>
    </submittedName>
</protein>
<name>A0A955LJZ3_UNCKA</name>
<gene>
    <name evidence="1" type="ORF">KC614_01730</name>
</gene>
<reference evidence="1" key="1">
    <citation type="submission" date="2020-04" db="EMBL/GenBank/DDBJ databases">
        <authorList>
            <person name="Zhang T."/>
        </authorList>
    </citation>
    <scope>NUCLEOTIDE SEQUENCE</scope>
    <source>
        <strain evidence="1">HKST-UBA03</strain>
    </source>
</reference>
<evidence type="ECO:0000313" key="2">
    <source>
        <dbReference type="Proteomes" id="UP000751518"/>
    </source>
</evidence>
<dbReference type="AlphaFoldDB" id="A0A955LJZ3"/>
<reference evidence="1" key="2">
    <citation type="journal article" date="2021" name="Microbiome">
        <title>Successional dynamics and alternative stable states in a saline activated sludge microbial community over 9 years.</title>
        <authorList>
            <person name="Wang Y."/>
            <person name="Ye J."/>
            <person name="Ju F."/>
            <person name="Liu L."/>
            <person name="Boyd J.A."/>
            <person name="Deng Y."/>
            <person name="Parks D.H."/>
            <person name="Jiang X."/>
            <person name="Yin X."/>
            <person name="Woodcroft B.J."/>
            <person name="Tyson G.W."/>
            <person name="Hugenholtz P."/>
            <person name="Polz M.F."/>
            <person name="Zhang T."/>
        </authorList>
    </citation>
    <scope>NUCLEOTIDE SEQUENCE</scope>
    <source>
        <strain evidence="1">HKST-UBA03</strain>
    </source>
</reference>
<evidence type="ECO:0000313" key="1">
    <source>
        <dbReference type="EMBL" id="MCA9391905.1"/>
    </source>
</evidence>